<accession>A0AAD1XC15</accession>
<dbReference type="AlphaFoldDB" id="A0AAD1XC15"/>
<dbReference type="Proteomes" id="UP001295684">
    <property type="component" value="Unassembled WGS sequence"/>
</dbReference>
<evidence type="ECO:0000313" key="2">
    <source>
        <dbReference type="Proteomes" id="UP001295684"/>
    </source>
</evidence>
<protein>
    <submittedName>
        <fullName evidence="1">Uncharacterized protein</fullName>
    </submittedName>
</protein>
<comment type="caution">
    <text evidence="1">The sequence shown here is derived from an EMBL/GenBank/DDBJ whole genome shotgun (WGS) entry which is preliminary data.</text>
</comment>
<organism evidence="1 2">
    <name type="scientific">Euplotes crassus</name>
    <dbReference type="NCBI Taxonomy" id="5936"/>
    <lineage>
        <taxon>Eukaryota</taxon>
        <taxon>Sar</taxon>
        <taxon>Alveolata</taxon>
        <taxon>Ciliophora</taxon>
        <taxon>Intramacronucleata</taxon>
        <taxon>Spirotrichea</taxon>
        <taxon>Hypotrichia</taxon>
        <taxon>Euplotida</taxon>
        <taxon>Euplotidae</taxon>
        <taxon>Moneuplotes</taxon>
    </lineage>
</organism>
<evidence type="ECO:0000313" key="1">
    <source>
        <dbReference type="EMBL" id="CAI2368740.1"/>
    </source>
</evidence>
<proteinExistence type="predicted"/>
<sequence>MLAFRSKLCTNKFRFTNNALFAVAKRGFAKRKNRNKVVRNELPGLRRSVYTEGHNTSNIDEEVYVGPTWVICPKDTYNPDEDLRSSHNWIKKELEISLKYSFPQHTSSTHRGKEFSNKFFFKHPKLDKMNGEKIEDFIRTNEIQRIMVFTDGWTDEDYNTEYGKMYISPAGRIISGSPENNTRSDKDIPEGYTEVKLPVAYLLRDLITECAELDYRQVFVFQNLKHYSQILTNKEGDVAIDSQEAVNKLLSLAHNSDRNPEMYNKLIITSLMNSMKGVKNVHSVYFPLILAYSNPGMNSSAYMLYKMLLKGFDKFQISPEATLVPPLQNEFSFLTSERACKMIGDMIRVNKFISPYGKKDLPKDIFFSGYSIQMHDFAAAISGCLSTFKYELDNSALELYR</sequence>
<reference evidence="1" key="1">
    <citation type="submission" date="2023-07" db="EMBL/GenBank/DDBJ databases">
        <authorList>
            <consortium name="AG Swart"/>
            <person name="Singh M."/>
            <person name="Singh A."/>
            <person name="Seah K."/>
            <person name="Emmerich C."/>
        </authorList>
    </citation>
    <scope>NUCLEOTIDE SEQUENCE</scope>
    <source>
        <strain evidence="1">DP1</strain>
    </source>
</reference>
<gene>
    <name evidence="1" type="ORF">ECRASSUSDP1_LOCUS10036</name>
</gene>
<name>A0AAD1XC15_EUPCR</name>
<keyword evidence="2" id="KW-1185">Reference proteome</keyword>
<dbReference type="EMBL" id="CAMPGE010009881">
    <property type="protein sequence ID" value="CAI2368740.1"/>
    <property type="molecule type" value="Genomic_DNA"/>
</dbReference>